<evidence type="ECO:0000313" key="2">
    <source>
        <dbReference type="Proteomes" id="UP000600247"/>
    </source>
</evidence>
<reference evidence="1 2" key="1">
    <citation type="journal article" date="2014" name="Int. J. Syst. Evol. Microbiol.">
        <title>Complete genome sequence of Corynebacterium casei LMG S-19264T (=DSM 44701T), isolated from a smear-ripened cheese.</title>
        <authorList>
            <consortium name="US DOE Joint Genome Institute (JGI-PGF)"/>
            <person name="Walter F."/>
            <person name="Albersmeier A."/>
            <person name="Kalinowski J."/>
            <person name="Ruckert C."/>
        </authorList>
    </citation>
    <scope>NUCLEOTIDE SEQUENCE [LARGE SCALE GENOMIC DNA]</scope>
    <source>
        <strain evidence="1 2">CGMCC 1.15286</strain>
    </source>
</reference>
<dbReference type="NCBIfam" id="TIGR02241">
    <property type="entry name" value="conserved hypothetical phage tail region protein"/>
    <property type="match status" value="1"/>
</dbReference>
<dbReference type="InterPro" id="IPR010667">
    <property type="entry name" value="Phage_T4_Gp19"/>
</dbReference>
<dbReference type="EMBL" id="BMHY01000007">
    <property type="protein sequence ID" value="GGG77799.1"/>
    <property type="molecule type" value="Genomic_DNA"/>
</dbReference>
<accession>A0A917HH14</accession>
<dbReference type="RefSeq" id="WP_188890775.1">
    <property type="nucleotide sequence ID" value="NZ_BMHY01000007.1"/>
</dbReference>
<dbReference type="InterPro" id="IPR011747">
    <property type="entry name" value="CHP02241"/>
</dbReference>
<evidence type="ECO:0000313" key="1">
    <source>
        <dbReference type="EMBL" id="GGG77799.1"/>
    </source>
</evidence>
<proteinExistence type="predicted"/>
<sequence length="153" mass="17018">MAATGSRQTGRIYKIASAYKFWIELDGMFVAGFTEASGLEAETEIEEYREGGLNGFVHRLPKGTRYPNIVLKRGMTQSAILWSWYESTMNGAIQRKHGAIVLQSADGSEFGRWNFTDAYPVKWSGPQLNASTSDVAFETIEIAHNGLKGVFTR</sequence>
<dbReference type="Pfam" id="PF06841">
    <property type="entry name" value="Phage_T4_gp19"/>
    <property type="match status" value="1"/>
</dbReference>
<dbReference type="PANTHER" id="PTHR38009:SF1">
    <property type="entry name" value="CONSERVED HYPOTHETICAL PHAGE TAIL PROTEIN"/>
    <property type="match status" value="1"/>
</dbReference>
<gene>
    <name evidence="1" type="ORF">GCM10010918_38190</name>
</gene>
<keyword evidence="2" id="KW-1185">Reference proteome</keyword>
<protein>
    <submittedName>
        <fullName evidence="1">Phage tail protein</fullName>
    </submittedName>
</protein>
<dbReference type="PANTHER" id="PTHR38009">
    <property type="entry name" value="CONSERVED HYPOTHETICAL PHAGE TAIL PROTEIN"/>
    <property type="match status" value="1"/>
</dbReference>
<organism evidence="1 2">
    <name type="scientific">Paenibacillus radicis</name>
    <name type="common">ex Gao et al. 2016</name>
    <dbReference type="NCBI Taxonomy" id="1737354"/>
    <lineage>
        <taxon>Bacteria</taxon>
        <taxon>Bacillati</taxon>
        <taxon>Bacillota</taxon>
        <taxon>Bacilli</taxon>
        <taxon>Bacillales</taxon>
        <taxon>Paenibacillaceae</taxon>
        <taxon>Paenibacillus</taxon>
    </lineage>
</organism>
<dbReference type="Proteomes" id="UP000600247">
    <property type="component" value="Unassembled WGS sequence"/>
</dbReference>
<dbReference type="GO" id="GO:0005198">
    <property type="term" value="F:structural molecule activity"/>
    <property type="evidence" value="ECO:0007669"/>
    <property type="project" value="InterPro"/>
</dbReference>
<comment type="caution">
    <text evidence="1">The sequence shown here is derived from an EMBL/GenBank/DDBJ whole genome shotgun (WGS) entry which is preliminary data.</text>
</comment>
<name>A0A917HH14_9BACL</name>
<dbReference type="AlphaFoldDB" id="A0A917HH14"/>